<dbReference type="STRING" id="45607.A0A2T0FFL5"/>
<gene>
    <name evidence="4" type="ORF">B9G98_01390</name>
</gene>
<dbReference type="GO" id="GO:0000149">
    <property type="term" value="F:SNARE binding"/>
    <property type="evidence" value="ECO:0007669"/>
    <property type="project" value="TreeGrafter"/>
</dbReference>
<evidence type="ECO:0000313" key="5">
    <source>
        <dbReference type="Proteomes" id="UP000238350"/>
    </source>
</evidence>
<reference evidence="4 5" key="1">
    <citation type="submission" date="2017-04" db="EMBL/GenBank/DDBJ databases">
        <title>Genome sequencing of [Candida] sorbophila.</title>
        <authorList>
            <person name="Ahn J.O."/>
        </authorList>
    </citation>
    <scope>NUCLEOTIDE SEQUENCE [LARGE SCALE GENOMIC DNA]</scope>
    <source>
        <strain evidence="4 5">DS02</strain>
    </source>
</reference>
<organism evidence="4 5">
    <name type="scientific">Wickerhamiella sorbophila</name>
    <dbReference type="NCBI Taxonomy" id="45607"/>
    <lineage>
        <taxon>Eukaryota</taxon>
        <taxon>Fungi</taxon>
        <taxon>Dikarya</taxon>
        <taxon>Ascomycota</taxon>
        <taxon>Saccharomycotina</taxon>
        <taxon>Dipodascomycetes</taxon>
        <taxon>Dipodascales</taxon>
        <taxon>Trichomonascaceae</taxon>
        <taxon>Wickerhamiella</taxon>
    </lineage>
</organism>
<keyword evidence="5" id="KW-1185">Reference proteome</keyword>
<evidence type="ECO:0000256" key="1">
    <source>
        <dbReference type="ARBA" id="ARBA00009447"/>
    </source>
</evidence>
<evidence type="ECO:0000256" key="2">
    <source>
        <dbReference type="ARBA" id="ARBA00022448"/>
    </source>
</evidence>
<keyword evidence="3" id="KW-0268">Exocytosis</keyword>
<accession>A0A2T0FFL5</accession>
<comment type="similarity">
    <text evidence="1">Belongs to the SEC6 family.</text>
</comment>
<dbReference type="GO" id="GO:0051601">
    <property type="term" value="P:exocyst localization"/>
    <property type="evidence" value="ECO:0007669"/>
    <property type="project" value="TreeGrafter"/>
</dbReference>
<dbReference type="PANTHER" id="PTHR21292:SF1">
    <property type="entry name" value="EXOCYST COMPLEX COMPONENT 3"/>
    <property type="match status" value="1"/>
</dbReference>
<proteinExistence type="inferred from homology"/>
<dbReference type="GO" id="GO:0000145">
    <property type="term" value="C:exocyst"/>
    <property type="evidence" value="ECO:0007669"/>
    <property type="project" value="InterPro"/>
</dbReference>
<dbReference type="AlphaFoldDB" id="A0A2T0FFL5"/>
<evidence type="ECO:0000256" key="3">
    <source>
        <dbReference type="ARBA" id="ARBA00022483"/>
    </source>
</evidence>
<dbReference type="Gene3D" id="1.10.357.70">
    <property type="entry name" value="Exocyst complex component Sec6, C-terminal domain"/>
    <property type="match status" value="1"/>
</dbReference>
<keyword evidence="2" id="KW-0813">Transport</keyword>
<name>A0A2T0FFL5_9ASCO</name>
<dbReference type="EMBL" id="NDIQ01000001">
    <property type="protein sequence ID" value="PRT53770.1"/>
    <property type="molecule type" value="Genomic_DNA"/>
</dbReference>
<dbReference type="RefSeq" id="XP_024663716.1">
    <property type="nucleotide sequence ID" value="XM_024807948.1"/>
</dbReference>
<dbReference type="InterPro" id="IPR010326">
    <property type="entry name" value="EXOC3/Sec6"/>
</dbReference>
<dbReference type="Pfam" id="PF06046">
    <property type="entry name" value="Sec6"/>
    <property type="match status" value="1"/>
</dbReference>
<dbReference type="Gene3D" id="1.10.357.50">
    <property type="match status" value="1"/>
</dbReference>
<dbReference type="OrthoDB" id="190098at2759"/>
<evidence type="ECO:0000313" key="4">
    <source>
        <dbReference type="EMBL" id="PRT53770.1"/>
    </source>
</evidence>
<dbReference type="InterPro" id="IPR042532">
    <property type="entry name" value="EXOC3/Sec6_C"/>
</dbReference>
<dbReference type="PANTHER" id="PTHR21292">
    <property type="entry name" value="EXOCYST COMPLEX COMPONENT SEC6-RELATED"/>
    <property type="match status" value="1"/>
</dbReference>
<comment type="caution">
    <text evidence="4">The sequence shown here is derived from an EMBL/GenBank/DDBJ whole genome shotgun (WGS) entry which is preliminary data.</text>
</comment>
<dbReference type="GeneID" id="36515139"/>
<protein>
    <submittedName>
        <fullName evidence="4">Exocyst complex component SEC6</fullName>
    </submittedName>
</protein>
<dbReference type="Proteomes" id="UP000238350">
    <property type="component" value="Unassembled WGS sequence"/>
</dbReference>
<sequence length="760" mass="87403">MSNSDLVAQFLNSPDAFEHISELRQKLQREKNVIDSQLQAGVVAQVKQLTAGMATLGQARERIDAVQTGMRQLYSQHTDSVRSVRDFSKIQQLSTVAANFDLAQKFVDNFQTLKRDIDYIKSLMDADGEFDIESRMPNLLPAHYALSQLRQVQEQALKYAEHSSMDVRQTIRRHFAPLDQLVERFDNVVFDIASCLLEILATGDRSLVVRVAKIIDYEERQDLLFDVAQQMKTPKRMAGLRSSASLKLKPGQLVLNHKPRHYTERFFRAIEASVKEIFTNCMTQFSPETEPEELLENLDWIYSDLLKAKTLLVQCVPERWAILDKFVEFYHQGTHRLLDSIMRFEPAAQTLLLLLQFSKEHYKHMETLLSIPKKQLTPPLLDGREKDLYDDYLKLLVSKLDEWYSTISVTEKRPFVTRSVPPEKHSDNTLGLDGHTTMFKLVSQQLEVAADSGQGRIVAGCVDACCEVLKKRENEWIQTVQSEVQREISVTDPDSEEVPRGLYEYIIALANDQSRAHDDLEELSNKWSAPLSRKYAGSVRAKFAEAQAGYFEVTKACIKGMLRIIFNDTKPAFEKLFRSSKWYKGVIIGQIVATLGEFMDDAQELMIPELFDIFTLQLCREVTLEYLRAMIPAQGEVKSNGYERVIEDIAALYELFSSERYEMDTEEIQQVFKVLECLCDTLQTDLPNMSDRFLQLREYFWDAPLDLFELMMGLSKAHGKKQLRETIAKVRLVAVQTQVDTKGSDDEPRQPTFLQNFRKV</sequence>
<dbReference type="GO" id="GO:0006887">
    <property type="term" value="P:exocytosis"/>
    <property type="evidence" value="ECO:0007669"/>
    <property type="project" value="UniProtKB-KW"/>
</dbReference>